<feature type="domain" description="RanBP2-type" evidence="6">
    <location>
        <begin position="83"/>
        <end position="112"/>
    </location>
</feature>
<dbReference type="Proteomes" id="UP000515125">
    <property type="component" value="Unplaced"/>
</dbReference>
<organism evidence="7 8">
    <name type="scientific">Cyclospora cayetanensis</name>
    <dbReference type="NCBI Taxonomy" id="88456"/>
    <lineage>
        <taxon>Eukaryota</taxon>
        <taxon>Sar</taxon>
        <taxon>Alveolata</taxon>
        <taxon>Apicomplexa</taxon>
        <taxon>Conoidasida</taxon>
        <taxon>Coccidia</taxon>
        <taxon>Eucoccidiorida</taxon>
        <taxon>Eimeriorina</taxon>
        <taxon>Eimeriidae</taxon>
        <taxon>Cyclospora</taxon>
    </lineage>
</organism>
<keyword evidence="1" id="KW-0479">Metal-binding</keyword>
<keyword evidence="3" id="KW-0862">Zinc</keyword>
<dbReference type="PANTHER" id="PTHR12999:SF17">
    <property type="entry name" value="ZINC FINGER RAN-BINDING DOMAIN-CONTAINING PROTEIN 2"/>
    <property type="match status" value="1"/>
</dbReference>
<evidence type="ECO:0000259" key="6">
    <source>
        <dbReference type="PROSITE" id="PS50199"/>
    </source>
</evidence>
<accession>A0A6P6RQ07</accession>
<dbReference type="AlphaFoldDB" id="A0A6P6RQ07"/>
<dbReference type="GeneID" id="34620584"/>
<dbReference type="OrthoDB" id="1878647at2759"/>
<evidence type="ECO:0000256" key="3">
    <source>
        <dbReference type="ARBA" id="ARBA00022833"/>
    </source>
</evidence>
<dbReference type="InterPro" id="IPR001876">
    <property type="entry name" value="Znf_RanBP2"/>
</dbReference>
<evidence type="ECO:0000256" key="5">
    <source>
        <dbReference type="SAM" id="MobiDB-lite"/>
    </source>
</evidence>
<evidence type="ECO:0000256" key="4">
    <source>
        <dbReference type="PROSITE-ProRule" id="PRU00322"/>
    </source>
</evidence>
<dbReference type="GO" id="GO:0008270">
    <property type="term" value="F:zinc ion binding"/>
    <property type="evidence" value="ECO:0007669"/>
    <property type="project" value="UniProtKB-KW"/>
</dbReference>
<feature type="region of interest" description="Disordered" evidence="5">
    <location>
        <begin position="1"/>
        <end position="46"/>
    </location>
</feature>
<dbReference type="PROSITE" id="PS01358">
    <property type="entry name" value="ZF_RANBP2_1"/>
    <property type="match status" value="2"/>
</dbReference>
<feature type="domain" description="RanBP2-type" evidence="6">
    <location>
        <begin position="205"/>
        <end position="234"/>
    </location>
</feature>
<dbReference type="RefSeq" id="XP_026189793.1">
    <property type="nucleotide sequence ID" value="XM_026334008.1"/>
</dbReference>
<evidence type="ECO:0000256" key="2">
    <source>
        <dbReference type="ARBA" id="ARBA00022771"/>
    </source>
</evidence>
<evidence type="ECO:0000313" key="8">
    <source>
        <dbReference type="RefSeq" id="XP_026189793.1"/>
    </source>
</evidence>
<keyword evidence="7" id="KW-1185">Reference proteome</keyword>
<sequence>MEAQEIPHQPASRGIPSESLSVGYSPPEPPSAEDAPSPLLAAERTSIRRSSAGCSTSFSQLTMSPCVSPEKKDLPREAPKLGEGGNWQCHFCLNVNYPRRTVCNRCMTERSKENTQRVSEFMRLKEGFLSMGLDSQTATSAAAAQQAQLCCPQMLAHPDEFKNPSSFLKIYGDPLCSVAAFCSSSSSSSSTSTSSSSSTHLAPNKAGNWICSSCNNVNFPRRFRCNKCQEARSTEADKIVAEYARAVYMHHVAETAWHAAATAATAARATWSAAVFRGSLPACLVPPS</sequence>
<dbReference type="Gene3D" id="4.10.1060.10">
    <property type="entry name" value="Zinc finger, RanBP2-type"/>
    <property type="match status" value="2"/>
</dbReference>
<keyword evidence="2 4" id="KW-0863">Zinc-finger</keyword>
<dbReference type="Pfam" id="PF00641">
    <property type="entry name" value="Zn_ribbon_RanBP"/>
    <property type="match status" value="2"/>
</dbReference>
<feature type="compositionally biased region" description="Low complexity" evidence="5">
    <location>
        <begin position="32"/>
        <end position="43"/>
    </location>
</feature>
<name>A0A6P6RQ07_9EIME</name>
<evidence type="ECO:0000313" key="7">
    <source>
        <dbReference type="Proteomes" id="UP000515125"/>
    </source>
</evidence>
<dbReference type="SMART" id="SM00547">
    <property type="entry name" value="ZnF_RBZ"/>
    <property type="match status" value="2"/>
</dbReference>
<dbReference type="InterPro" id="IPR036443">
    <property type="entry name" value="Znf_RanBP2_sf"/>
</dbReference>
<protein>
    <submittedName>
        <fullName evidence="8">Uncharacterized protein LOC34620584</fullName>
    </submittedName>
</protein>
<dbReference type="SUPFAM" id="SSF90209">
    <property type="entry name" value="Ran binding protein zinc finger-like"/>
    <property type="match status" value="2"/>
</dbReference>
<reference evidence="8" key="1">
    <citation type="submission" date="2025-08" db="UniProtKB">
        <authorList>
            <consortium name="RefSeq"/>
        </authorList>
    </citation>
    <scope>IDENTIFICATION</scope>
</reference>
<dbReference type="PANTHER" id="PTHR12999">
    <property type="entry name" value="ZINC FINGER RAN-BINDING DOMAIN-CONTAINING PROTEIN 2 ZRANB2-RELATED"/>
    <property type="match status" value="1"/>
</dbReference>
<dbReference type="PROSITE" id="PS50199">
    <property type="entry name" value="ZF_RANBP2_2"/>
    <property type="match status" value="2"/>
</dbReference>
<gene>
    <name evidence="8" type="primary">LOC34620584</name>
</gene>
<proteinExistence type="predicted"/>
<evidence type="ECO:0000256" key="1">
    <source>
        <dbReference type="ARBA" id="ARBA00022723"/>
    </source>
</evidence>